<protein>
    <recommendedName>
        <fullName evidence="5">Lipoprotein</fullName>
    </recommendedName>
</protein>
<dbReference type="Proteomes" id="UP001432014">
    <property type="component" value="Chromosome"/>
</dbReference>
<feature type="chain" id="PRO_5045152389" description="Lipoprotein" evidence="2">
    <location>
        <begin position="28"/>
        <end position="209"/>
    </location>
</feature>
<keyword evidence="4" id="KW-1185">Reference proteome</keyword>
<keyword evidence="2" id="KW-0732">Signal</keyword>
<evidence type="ECO:0008006" key="5">
    <source>
        <dbReference type="Google" id="ProtNLM"/>
    </source>
</evidence>
<evidence type="ECO:0000256" key="2">
    <source>
        <dbReference type="SAM" id="SignalP"/>
    </source>
</evidence>
<evidence type="ECO:0000256" key="1">
    <source>
        <dbReference type="SAM" id="MobiDB-lite"/>
    </source>
</evidence>
<name>A0ABZ1WJR8_9ACTN</name>
<organism evidence="3 4">
    <name type="scientific">Kitasatospora herbaricolor</name>
    <dbReference type="NCBI Taxonomy" id="68217"/>
    <lineage>
        <taxon>Bacteria</taxon>
        <taxon>Bacillati</taxon>
        <taxon>Actinomycetota</taxon>
        <taxon>Actinomycetes</taxon>
        <taxon>Kitasatosporales</taxon>
        <taxon>Streptomycetaceae</taxon>
        <taxon>Kitasatospora</taxon>
    </lineage>
</organism>
<dbReference type="EMBL" id="CP108482">
    <property type="protein sequence ID" value="WUS61008.1"/>
    <property type="molecule type" value="Genomic_DNA"/>
</dbReference>
<gene>
    <name evidence="3" type="ORF">OG469_39265</name>
</gene>
<sequence length="209" mass="21253">MKVGVGVRVVRRVSVVGAAMLLAGALAGCRDGSPPPRAAPTATGSSAVAAPGSLRLTAPESLPGGYRAQGPAKVGTDHPSGPQPAGYKSFDGSLVAKYTDDSDGTLTIGGSWGTITDPDAVAASATAVMQSPRRTWTRPLTDADTRDPHDPHSSLKCGASTEAMIVMTTCLWVNHYTAGSVTFTAWIDGRLAPSTRLTPLTAPAASATP</sequence>
<evidence type="ECO:0000313" key="4">
    <source>
        <dbReference type="Proteomes" id="UP001432014"/>
    </source>
</evidence>
<dbReference type="PROSITE" id="PS51257">
    <property type="entry name" value="PROKAR_LIPOPROTEIN"/>
    <property type="match status" value="1"/>
</dbReference>
<feature type="signal peptide" evidence="2">
    <location>
        <begin position="1"/>
        <end position="27"/>
    </location>
</feature>
<dbReference type="RefSeq" id="WP_329611666.1">
    <property type="nucleotide sequence ID" value="NZ_CP108482.1"/>
</dbReference>
<accession>A0ABZ1WJR8</accession>
<feature type="region of interest" description="Disordered" evidence="1">
    <location>
        <begin position="29"/>
        <end position="86"/>
    </location>
</feature>
<reference evidence="3 4" key="1">
    <citation type="submission" date="2022-10" db="EMBL/GenBank/DDBJ databases">
        <title>The complete genomes of actinobacterial strains from the NBC collection.</title>
        <authorList>
            <person name="Joergensen T.S."/>
            <person name="Alvarez Arevalo M."/>
            <person name="Sterndorff E.B."/>
            <person name="Faurdal D."/>
            <person name="Vuksanovic O."/>
            <person name="Mourched A.-S."/>
            <person name="Charusanti P."/>
            <person name="Shaw S."/>
            <person name="Blin K."/>
            <person name="Weber T."/>
        </authorList>
    </citation>
    <scope>NUCLEOTIDE SEQUENCE [LARGE SCALE GENOMIC DNA]</scope>
    <source>
        <strain evidence="3 4">NBC_01247</strain>
    </source>
</reference>
<proteinExistence type="predicted"/>
<evidence type="ECO:0000313" key="3">
    <source>
        <dbReference type="EMBL" id="WUS61008.1"/>
    </source>
</evidence>